<proteinExistence type="predicted"/>
<feature type="compositionally biased region" description="Basic and acidic residues" evidence="1">
    <location>
        <begin position="43"/>
        <end position="54"/>
    </location>
</feature>
<dbReference type="Proteomes" id="UP000186817">
    <property type="component" value="Unassembled WGS sequence"/>
</dbReference>
<evidence type="ECO:0000313" key="2">
    <source>
        <dbReference type="EMBL" id="OLP98028.1"/>
    </source>
</evidence>
<protein>
    <submittedName>
        <fullName evidence="2">Uncharacterized protein</fullName>
    </submittedName>
</protein>
<reference evidence="2 3" key="1">
    <citation type="submission" date="2016-02" db="EMBL/GenBank/DDBJ databases">
        <title>Genome analysis of coral dinoflagellate symbionts highlights evolutionary adaptations to a symbiotic lifestyle.</title>
        <authorList>
            <person name="Aranda M."/>
            <person name="Li Y."/>
            <person name="Liew Y.J."/>
            <person name="Baumgarten S."/>
            <person name="Simakov O."/>
            <person name="Wilson M."/>
            <person name="Piel J."/>
            <person name="Ashoor H."/>
            <person name="Bougouffa S."/>
            <person name="Bajic V.B."/>
            <person name="Ryu T."/>
            <person name="Ravasi T."/>
            <person name="Bayer T."/>
            <person name="Micklem G."/>
            <person name="Kim H."/>
            <person name="Bhak J."/>
            <person name="Lajeunesse T.C."/>
            <person name="Voolstra C.R."/>
        </authorList>
    </citation>
    <scope>NUCLEOTIDE SEQUENCE [LARGE SCALE GENOMIC DNA]</scope>
    <source>
        <strain evidence="2 3">CCMP2467</strain>
    </source>
</reference>
<sequence>MAQLQQQTWTDAEWAERRRSQQNNGQGSSNDHKTDSGAPGKQGDGKRDGADETKALGTGKDLLPLPDSWKLKFKHEKSVQHSKNDFSTVMRLCNRQLQRMHHQWQTGLLEHKQQDGVINKISMMTQAQDRREIERLKEIELQFTIQKTNHETAMIAEKKKHQEMLYTALAEEKKRAQEMMDKMEDTYETNFEKPLDESCVPAIALADAQGRRRSFDFRECLRDVLLTRHYEFETLNLFLERLEAFRAPGVFLDVASQCASRAINSAPGVLKV</sequence>
<name>A0A1Q9DSB1_SYMMI</name>
<keyword evidence="3" id="KW-1185">Reference proteome</keyword>
<comment type="caution">
    <text evidence="2">The sequence shown here is derived from an EMBL/GenBank/DDBJ whole genome shotgun (WGS) entry which is preliminary data.</text>
</comment>
<evidence type="ECO:0000256" key="1">
    <source>
        <dbReference type="SAM" id="MobiDB-lite"/>
    </source>
</evidence>
<dbReference type="EMBL" id="LSRX01000411">
    <property type="protein sequence ID" value="OLP98028.1"/>
    <property type="molecule type" value="Genomic_DNA"/>
</dbReference>
<dbReference type="OrthoDB" id="417907at2759"/>
<gene>
    <name evidence="2" type="ORF">AK812_SmicGene19556</name>
</gene>
<evidence type="ECO:0000313" key="3">
    <source>
        <dbReference type="Proteomes" id="UP000186817"/>
    </source>
</evidence>
<organism evidence="2 3">
    <name type="scientific">Symbiodinium microadriaticum</name>
    <name type="common">Dinoflagellate</name>
    <name type="synonym">Zooxanthella microadriatica</name>
    <dbReference type="NCBI Taxonomy" id="2951"/>
    <lineage>
        <taxon>Eukaryota</taxon>
        <taxon>Sar</taxon>
        <taxon>Alveolata</taxon>
        <taxon>Dinophyceae</taxon>
        <taxon>Suessiales</taxon>
        <taxon>Symbiodiniaceae</taxon>
        <taxon>Symbiodinium</taxon>
    </lineage>
</organism>
<feature type="compositionally biased region" description="Polar residues" evidence="1">
    <location>
        <begin position="1"/>
        <end position="10"/>
    </location>
</feature>
<feature type="region of interest" description="Disordered" evidence="1">
    <location>
        <begin position="1"/>
        <end position="61"/>
    </location>
</feature>
<accession>A0A1Q9DSB1</accession>
<dbReference type="AlphaFoldDB" id="A0A1Q9DSB1"/>